<dbReference type="EMBL" id="CP144913">
    <property type="protein sequence ID" value="WXB77896.1"/>
    <property type="molecule type" value="Genomic_DNA"/>
</dbReference>
<gene>
    <name evidence="2" type="ORF">V1351_07420</name>
</gene>
<organism evidence="2 3">
    <name type="scientific">Janibacter alittae</name>
    <dbReference type="NCBI Taxonomy" id="3115209"/>
    <lineage>
        <taxon>Bacteria</taxon>
        <taxon>Bacillati</taxon>
        <taxon>Actinomycetota</taxon>
        <taxon>Actinomycetes</taxon>
        <taxon>Micrococcales</taxon>
        <taxon>Intrasporangiaceae</taxon>
        <taxon>Janibacter</taxon>
    </lineage>
</organism>
<keyword evidence="3" id="KW-1185">Reference proteome</keyword>
<keyword evidence="1" id="KW-0812">Transmembrane</keyword>
<dbReference type="Proteomes" id="UP001382727">
    <property type="component" value="Chromosome"/>
</dbReference>
<protein>
    <submittedName>
        <fullName evidence="2">Uncharacterized protein</fullName>
    </submittedName>
</protein>
<sequence>MPRITIGLGIVLVAVGVIAYIATGFASWTALIPAILGAVILACGLIGLKNQKTGIHIALVVAILGILGTGMNVLQIGALLAGEAERPAAVITSIITFVLLIVYVILGIRSFITARRWKGTANAETAAQ</sequence>
<proteinExistence type="predicted"/>
<accession>A0ABZ2MLA8</accession>
<reference evidence="2 3" key="1">
    <citation type="submission" date="2024-02" db="EMBL/GenBank/DDBJ databases">
        <title>Janibacter sp. nov., isolated from gut of marine sandworm.</title>
        <authorList>
            <person name="Kim B."/>
            <person name="Jun M.O."/>
            <person name="Shin N.-R."/>
        </authorList>
    </citation>
    <scope>NUCLEOTIDE SEQUENCE [LARGE SCALE GENOMIC DNA]</scope>
    <source>
        <strain evidence="2 3">A1S7</strain>
    </source>
</reference>
<dbReference type="RefSeq" id="WP_338752201.1">
    <property type="nucleotide sequence ID" value="NZ_CP144913.1"/>
</dbReference>
<evidence type="ECO:0000256" key="1">
    <source>
        <dbReference type="SAM" id="Phobius"/>
    </source>
</evidence>
<evidence type="ECO:0000313" key="2">
    <source>
        <dbReference type="EMBL" id="WXB77896.1"/>
    </source>
</evidence>
<feature type="transmembrane region" description="Helical" evidence="1">
    <location>
        <begin position="29"/>
        <end position="48"/>
    </location>
</feature>
<evidence type="ECO:0000313" key="3">
    <source>
        <dbReference type="Proteomes" id="UP001382727"/>
    </source>
</evidence>
<name>A0ABZ2MLA8_9MICO</name>
<feature type="transmembrane region" description="Helical" evidence="1">
    <location>
        <begin position="55"/>
        <end position="82"/>
    </location>
</feature>
<feature type="transmembrane region" description="Helical" evidence="1">
    <location>
        <begin position="88"/>
        <end position="108"/>
    </location>
</feature>
<keyword evidence="1" id="KW-0472">Membrane</keyword>
<keyword evidence="1" id="KW-1133">Transmembrane helix</keyword>